<dbReference type="EMBL" id="BK015295">
    <property type="protein sequence ID" value="DAD99880.1"/>
    <property type="molecule type" value="Genomic_DNA"/>
</dbReference>
<reference evidence="1" key="1">
    <citation type="journal article" date="2021" name="Proc. Natl. Acad. Sci. U.S.A.">
        <title>A Catalog of Tens of Thousands of Viruses from Human Metagenomes Reveals Hidden Associations with Chronic Diseases.</title>
        <authorList>
            <person name="Tisza M.J."/>
            <person name="Buck C.B."/>
        </authorList>
    </citation>
    <scope>NUCLEOTIDE SEQUENCE</scope>
    <source>
        <strain evidence="1">Ctwhn18</strain>
    </source>
</reference>
<accession>A0A8S5P0A6</accession>
<organism evidence="1">
    <name type="scientific">Siphoviridae sp. ctwhn18</name>
    <dbReference type="NCBI Taxonomy" id="2825733"/>
    <lineage>
        <taxon>Viruses</taxon>
        <taxon>Duplodnaviria</taxon>
        <taxon>Heunggongvirae</taxon>
        <taxon>Uroviricota</taxon>
        <taxon>Caudoviricetes</taxon>
    </lineage>
</organism>
<name>A0A8S5P0A6_9CAUD</name>
<protein>
    <submittedName>
        <fullName evidence="1">Uncharacterized protein</fullName>
    </submittedName>
</protein>
<proteinExistence type="predicted"/>
<evidence type="ECO:0000313" key="1">
    <source>
        <dbReference type="EMBL" id="DAD99880.1"/>
    </source>
</evidence>
<sequence>MKIKCDACIHRRVCRIKPNESYPQKIRQIASENCKHFIHENIGQPAQEDSHGQHY</sequence>